<reference evidence="1" key="1">
    <citation type="submission" date="2014-11" db="EMBL/GenBank/DDBJ databases">
        <authorList>
            <person name="Amaro Gonzalez C."/>
        </authorList>
    </citation>
    <scope>NUCLEOTIDE SEQUENCE</scope>
</reference>
<name>A0A0E9SKW8_ANGAN</name>
<proteinExistence type="predicted"/>
<sequence>MGPQRELINLRTYKHTAYYRTKTLQFAL</sequence>
<dbReference type="EMBL" id="GBXM01067414">
    <property type="protein sequence ID" value="JAH41163.1"/>
    <property type="molecule type" value="Transcribed_RNA"/>
</dbReference>
<dbReference type="AlphaFoldDB" id="A0A0E9SKW8"/>
<accession>A0A0E9SKW8</accession>
<evidence type="ECO:0000313" key="1">
    <source>
        <dbReference type="EMBL" id="JAH41163.1"/>
    </source>
</evidence>
<organism evidence="1">
    <name type="scientific">Anguilla anguilla</name>
    <name type="common">European freshwater eel</name>
    <name type="synonym">Muraena anguilla</name>
    <dbReference type="NCBI Taxonomy" id="7936"/>
    <lineage>
        <taxon>Eukaryota</taxon>
        <taxon>Metazoa</taxon>
        <taxon>Chordata</taxon>
        <taxon>Craniata</taxon>
        <taxon>Vertebrata</taxon>
        <taxon>Euteleostomi</taxon>
        <taxon>Actinopterygii</taxon>
        <taxon>Neopterygii</taxon>
        <taxon>Teleostei</taxon>
        <taxon>Anguilliformes</taxon>
        <taxon>Anguillidae</taxon>
        <taxon>Anguilla</taxon>
    </lineage>
</organism>
<reference evidence="1" key="2">
    <citation type="journal article" date="2015" name="Fish Shellfish Immunol.">
        <title>Early steps in the European eel (Anguilla anguilla)-Vibrio vulnificus interaction in the gills: Role of the RtxA13 toxin.</title>
        <authorList>
            <person name="Callol A."/>
            <person name="Pajuelo D."/>
            <person name="Ebbesson L."/>
            <person name="Teles M."/>
            <person name="MacKenzie S."/>
            <person name="Amaro C."/>
        </authorList>
    </citation>
    <scope>NUCLEOTIDE SEQUENCE</scope>
</reference>
<protein>
    <submittedName>
        <fullName evidence="1">Uncharacterized protein</fullName>
    </submittedName>
</protein>